<accession>A0A914UUH3</accession>
<dbReference type="WBParaSite" id="PSAMB.scaffold12488size2741.g34886.t1">
    <property type="protein sequence ID" value="PSAMB.scaffold12488size2741.g34886.t1"/>
    <property type="gene ID" value="PSAMB.scaffold12488size2741.g34886"/>
</dbReference>
<feature type="domain" description="Apple" evidence="2">
    <location>
        <begin position="20"/>
        <end position="100"/>
    </location>
</feature>
<organism evidence="3 4">
    <name type="scientific">Plectus sambesii</name>
    <dbReference type="NCBI Taxonomy" id="2011161"/>
    <lineage>
        <taxon>Eukaryota</taxon>
        <taxon>Metazoa</taxon>
        <taxon>Ecdysozoa</taxon>
        <taxon>Nematoda</taxon>
        <taxon>Chromadorea</taxon>
        <taxon>Plectida</taxon>
        <taxon>Plectina</taxon>
        <taxon>Plectoidea</taxon>
        <taxon>Plectidae</taxon>
        <taxon>Plectus</taxon>
    </lineage>
</organism>
<feature type="signal peptide" evidence="1">
    <location>
        <begin position="1"/>
        <end position="17"/>
    </location>
</feature>
<protein>
    <submittedName>
        <fullName evidence="4">Apple domain-containing protein</fullName>
    </submittedName>
</protein>
<dbReference type="SUPFAM" id="SSF57414">
    <property type="entry name" value="Hairpin loop containing domain-like"/>
    <property type="match status" value="1"/>
</dbReference>
<feature type="chain" id="PRO_5037018850" evidence="1">
    <location>
        <begin position="18"/>
        <end position="160"/>
    </location>
</feature>
<evidence type="ECO:0000313" key="4">
    <source>
        <dbReference type="WBParaSite" id="PSAMB.scaffold12488size2741.g34886.t1"/>
    </source>
</evidence>
<evidence type="ECO:0000313" key="3">
    <source>
        <dbReference type="Proteomes" id="UP000887566"/>
    </source>
</evidence>
<dbReference type="Proteomes" id="UP000887566">
    <property type="component" value="Unplaced"/>
</dbReference>
<dbReference type="AlphaFoldDB" id="A0A914UUH3"/>
<name>A0A914UUH3_9BILA</name>
<sequence>MWLPIFLLLVGTTLSSGQGCGNFQQIADGVHVIQPFGETQKKTIVQSSDCAAACMASTDFVCTAYLWAWPNGDCVLLDKIDLTRQVFKDRQNYRLYAEACDGATPSIGFCQFEITQQLAQASASSLSPGMTSPSGCHDFCVASQLRLWCMDRVERKYLLS</sequence>
<keyword evidence="1" id="KW-0732">Signal</keyword>
<proteinExistence type="predicted"/>
<keyword evidence="3" id="KW-1185">Reference proteome</keyword>
<dbReference type="Pfam" id="PF00024">
    <property type="entry name" value="PAN_1"/>
    <property type="match status" value="1"/>
</dbReference>
<evidence type="ECO:0000256" key="1">
    <source>
        <dbReference type="SAM" id="SignalP"/>
    </source>
</evidence>
<dbReference type="Gene3D" id="3.50.4.10">
    <property type="entry name" value="Hepatocyte Growth Factor"/>
    <property type="match status" value="1"/>
</dbReference>
<dbReference type="PROSITE" id="PS50948">
    <property type="entry name" value="PAN"/>
    <property type="match status" value="1"/>
</dbReference>
<reference evidence="4" key="1">
    <citation type="submission" date="2022-11" db="UniProtKB">
        <authorList>
            <consortium name="WormBaseParasite"/>
        </authorList>
    </citation>
    <scope>IDENTIFICATION</scope>
</reference>
<dbReference type="InterPro" id="IPR003609">
    <property type="entry name" value="Pan_app"/>
</dbReference>
<evidence type="ECO:0000259" key="2">
    <source>
        <dbReference type="PROSITE" id="PS50948"/>
    </source>
</evidence>